<organism evidence="2">
    <name type="scientific">viral metagenome</name>
    <dbReference type="NCBI Taxonomy" id="1070528"/>
    <lineage>
        <taxon>unclassified sequences</taxon>
        <taxon>metagenomes</taxon>
        <taxon>organismal metagenomes</taxon>
    </lineage>
</organism>
<dbReference type="AlphaFoldDB" id="A0A6M3JJS0"/>
<evidence type="ECO:0000313" key="2">
    <source>
        <dbReference type="EMBL" id="QJA69538.1"/>
    </source>
</evidence>
<gene>
    <name evidence="2" type="ORF">MM415A04514_0007</name>
</gene>
<sequence>MSNLNKRGQNTMPNRPTKGQSRSSYMSSCVKGLKAEGKSPAKAAEMCAAVWYANRPSKKKKKR</sequence>
<evidence type="ECO:0000256" key="1">
    <source>
        <dbReference type="SAM" id="MobiDB-lite"/>
    </source>
</evidence>
<feature type="compositionally biased region" description="Polar residues" evidence="1">
    <location>
        <begin position="1"/>
        <end position="27"/>
    </location>
</feature>
<reference evidence="2" key="1">
    <citation type="submission" date="2020-03" db="EMBL/GenBank/DDBJ databases">
        <title>The deep terrestrial virosphere.</title>
        <authorList>
            <person name="Holmfeldt K."/>
            <person name="Nilsson E."/>
            <person name="Simone D."/>
            <person name="Lopez-Fernandez M."/>
            <person name="Wu X."/>
            <person name="de Brujin I."/>
            <person name="Lundin D."/>
            <person name="Andersson A."/>
            <person name="Bertilsson S."/>
            <person name="Dopson M."/>
        </authorList>
    </citation>
    <scope>NUCLEOTIDE SEQUENCE</scope>
    <source>
        <strain evidence="2">MM415A04514</strain>
    </source>
</reference>
<proteinExistence type="predicted"/>
<protein>
    <submittedName>
        <fullName evidence="2">Uncharacterized protein</fullName>
    </submittedName>
</protein>
<dbReference type="EMBL" id="MT141714">
    <property type="protein sequence ID" value="QJA69538.1"/>
    <property type="molecule type" value="Genomic_DNA"/>
</dbReference>
<accession>A0A6M3JJS0</accession>
<feature type="region of interest" description="Disordered" evidence="1">
    <location>
        <begin position="1"/>
        <end position="39"/>
    </location>
</feature>
<name>A0A6M3JJS0_9ZZZZ</name>